<evidence type="ECO:0000313" key="2">
    <source>
        <dbReference type="Proteomes" id="UP001251528"/>
    </source>
</evidence>
<name>A0AAJ0CBH7_9HYPO</name>
<dbReference type="Proteomes" id="UP001251528">
    <property type="component" value="Unassembled WGS sequence"/>
</dbReference>
<reference evidence="1" key="1">
    <citation type="submission" date="2023-06" db="EMBL/GenBank/DDBJ databases">
        <title>Conoideocrella luteorostrata (Hypocreales: Clavicipitaceae), a potential biocontrol fungus for elongate hemlock scale in United States Christmas tree production areas.</title>
        <authorList>
            <person name="Barrett H."/>
            <person name="Lovett B."/>
            <person name="Macias A.M."/>
            <person name="Stajich J.E."/>
            <person name="Kasson M.T."/>
        </authorList>
    </citation>
    <scope>NUCLEOTIDE SEQUENCE</scope>
    <source>
        <strain evidence="1">ARSEF 14590</strain>
    </source>
</reference>
<dbReference type="EMBL" id="JASWJB010000536">
    <property type="protein sequence ID" value="KAK2589870.1"/>
    <property type="molecule type" value="Genomic_DNA"/>
</dbReference>
<sequence length="234" mass="26883">MSLSKHSRTFTNSEAVKILSHTLDELRRLPGEHSVSSELGGLRQLYGALCPLYSKSTHSSSANRRKIEKVTNSNSLEKVSKHFDRWTADPLGFWEKPIDKSKRYSDKAINEQDRARLFLISAYELDGTIEEQRILQRFVPLAAFRLFRRLVPNITSRISSQHVEKFLDAVGIQPTETAIQTYGSIIRRGCRTQAICHKAKNMDRTKNVDDSDLDAGQYWILFLDDIPDSWYVCF</sequence>
<proteinExistence type="predicted"/>
<comment type="caution">
    <text evidence="1">The sequence shown here is derived from an EMBL/GenBank/DDBJ whole genome shotgun (WGS) entry which is preliminary data.</text>
</comment>
<organism evidence="1 2">
    <name type="scientific">Conoideocrella luteorostrata</name>
    <dbReference type="NCBI Taxonomy" id="1105319"/>
    <lineage>
        <taxon>Eukaryota</taxon>
        <taxon>Fungi</taxon>
        <taxon>Dikarya</taxon>
        <taxon>Ascomycota</taxon>
        <taxon>Pezizomycotina</taxon>
        <taxon>Sordariomycetes</taxon>
        <taxon>Hypocreomycetidae</taxon>
        <taxon>Hypocreales</taxon>
        <taxon>Clavicipitaceae</taxon>
        <taxon>Conoideocrella</taxon>
    </lineage>
</organism>
<accession>A0AAJ0CBH7</accession>
<gene>
    <name evidence="1" type="ORF">QQS21_012453</name>
</gene>
<protein>
    <submittedName>
        <fullName evidence="1">Uncharacterized protein</fullName>
    </submittedName>
</protein>
<keyword evidence="2" id="KW-1185">Reference proteome</keyword>
<dbReference type="AlphaFoldDB" id="A0AAJ0CBH7"/>
<evidence type="ECO:0000313" key="1">
    <source>
        <dbReference type="EMBL" id="KAK2589870.1"/>
    </source>
</evidence>